<keyword evidence="1" id="KW-0812">Transmembrane</keyword>
<feature type="transmembrane region" description="Helical" evidence="1">
    <location>
        <begin position="119"/>
        <end position="136"/>
    </location>
</feature>
<feature type="transmembrane region" description="Helical" evidence="1">
    <location>
        <begin position="435"/>
        <end position="453"/>
    </location>
</feature>
<evidence type="ECO:0000313" key="3">
    <source>
        <dbReference type="Proteomes" id="UP000238823"/>
    </source>
</evidence>
<feature type="transmembrane region" description="Helical" evidence="1">
    <location>
        <begin position="292"/>
        <end position="310"/>
    </location>
</feature>
<dbReference type="AlphaFoldDB" id="A0A2S9YMX4"/>
<dbReference type="Proteomes" id="UP000238823">
    <property type="component" value="Unassembled WGS sequence"/>
</dbReference>
<evidence type="ECO:0008006" key="4">
    <source>
        <dbReference type="Google" id="ProtNLM"/>
    </source>
</evidence>
<reference evidence="2 3" key="1">
    <citation type="submission" date="2018-03" db="EMBL/GenBank/DDBJ databases">
        <title>Draft Genome Sequences of the Obligatory Marine Myxobacteria Enhygromyxa salina SWB007.</title>
        <authorList>
            <person name="Poehlein A."/>
            <person name="Moghaddam J.A."/>
            <person name="Harms H."/>
            <person name="Alanjari M."/>
            <person name="Koenig G.M."/>
            <person name="Daniel R."/>
            <person name="Schaeberle T.F."/>
        </authorList>
    </citation>
    <scope>NUCLEOTIDE SEQUENCE [LARGE SCALE GENOMIC DNA]</scope>
    <source>
        <strain evidence="2 3">SWB007</strain>
    </source>
</reference>
<feature type="transmembrane region" description="Helical" evidence="1">
    <location>
        <begin position="404"/>
        <end position="423"/>
    </location>
</feature>
<feature type="transmembrane region" description="Helical" evidence="1">
    <location>
        <begin position="148"/>
        <end position="169"/>
    </location>
</feature>
<organism evidence="2 3">
    <name type="scientific">Enhygromyxa salina</name>
    <dbReference type="NCBI Taxonomy" id="215803"/>
    <lineage>
        <taxon>Bacteria</taxon>
        <taxon>Pseudomonadati</taxon>
        <taxon>Myxococcota</taxon>
        <taxon>Polyangia</taxon>
        <taxon>Nannocystales</taxon>
        <taxon>Nannocystaceae</taxon>
        <taxon>Enhygromyxa</taxon>
    </lineage>
</organism>
<feature type="transmembrane region" description="Helical" evidence="1">
    <location>
        <begin position="316"/>
        <end position="334"/>
    </location>
</feature>
<comment type="caution">
    <text evidence="2">The sequence shown here is derived from an EMBL/GenBank/DDBJ whole genome shotgun (WGS) entry which is preliminary data.</text>
</comment>
<name>A0A2S9YMX4_9BACT</name>
<evidence type="ECO:0000313" key="2">
    <source>
        <dbReference type="EMBL" id="PRQ06438.1"/>
    </source>
</evidence>
<evidence type="ECO:0000256" key="1">
    <source>
        <dbReference type="SAM" id="Phobius"/>
    </source>
</evidence>
<keyword evidence="1" id="KW-1133">Transmembrane helix</keyword>
<gene>
    <name evidence="2" type="ORF">ENSA7_37570</name>
</gene>
<feature type="transmembrane region" description="Helical" evidence="1">
    <location>
        <begin position="378"/>
        <end position="397"/>
    </location>
</feature>
<dbReference type="EMBL" id="PVNL01000074">
    <property type="protein sequence ID" value="PRQ06438.1"/>
    <property type="molecule type" value="Genomic_DNA"/>
</dbReference>
<keyword evidence="1" id="KW-0472">Membrane</keyword>
<accession>A0A2S9YMX4</accession>
<protein>
    <recommendedName>
        <fullName evidence="4">Glycosyltransferase RgtA/B/C/D-like domain-containing protein</fullName>
    </recommendedName>
</protein>
<feature type="transmembrane region" description="Helical" evidence="1">
    <location>
        <begin position="266"/>
        <end position="285"/>
    </location>
</feature>
<feature type="transmembrane region" description="Helical" evidence="1">
    <location>
        <begin position="214"/>
        <end position="234"/>
    </location>
</feature>
<sequence length="613" mass="64554">MSPLSCPPGMLIVSAASGDATELRVEVRRPAGRAMVTIDDLGLSPIGEFPRWAETPPELQAAFAAVVECARSSPVPTLASGPPRPRHAPVAPAVRSQVDANAAHARDVQATVAEPPTTPIAWLGLAGLLVFVGVAWRAGLPVRAKEGALAVVVALGCAGLQSLLPWSFFLQNGHGPQWVEYALRGHEGLAEYGPGYPELLAAVVRLGPGDPEWVLAWAYLGLGVVVSLSVYVAARGIGARIELALALLVIVALDPTLVRLIRSASYHVPIISLQAIAAALLVLAARRRGVRAPVFVIATFGAGLLIAQAARVHPVGWLAASVLPTVIMFVPGHTRTRVGQTMLATTVIAAVVAGTSLAELLRPLNTPLGRGAVDFEQLVWTLGVGVVAVAVAVVMILRRPTARARALLIAGLLGAMLVFAVRLNPVAVDASRYQAGYFMCFAPVFGLGLASLIARVAPGRRRQRIAAALVLGVAVIGSIATAADRVSPATDARESTWALDWRARDWEVSRVIYIGEAGTSAVALPLHARDAVVGTGMRGEDVAAFYLGEPVLYYRSSLCSAAGREACRALESRLQLGDEALLERELPAISSQPWHPIEADTVRVGLFLARPRY</sequence>
<feature type="transmembrane region" description="Helical" evidence="1">
    <location>
        <begin position="465"/>
        <end position="483"/>
    </location>
</feature>
<feature type="transmembrane region" description="Helical" evidence="1">
    <location>
        <begin position="241"/>
        <end position="260"/>
    </location>
</feature>
<proteinExistence type="predicted"/>
<feature type="transmembrane region" description="Helical" evidence="1">
    <location>
        <begin position="341"/>
        <end position="358"/>
    </location>
</feature>